<gene>
    <name evidence="2" type="ORF">N782_01555</name>
</gene>
<name>A0A0A2T5M2_9BACI</name>
<proteinExistence type="predicted"/>
<organism evidence="2 3">
    <name type="scientific">Pontibacillus yanchengensis Y32</name>
    <dbReference type="NCBI Taxonomy" id="1385514"/>
    <lineage>
        <taxon>Bacteria</taxon>
        <taxon>Bacillati</taxon>
        <taxon>Bacillota</taxon>
        <taxon>Bacilli</taxon>
        <taxon>Bacillales</taxon>
        <taxon>Bacillaceae</taxon>
        <taxon>Pontibacillus</taxon>
    </lineage>
</organism>
<comment type="caution">
    <text evidence="2">The sequence shown here is derived from an EMBL/GenBank/DDBJ whole genome shotgun (WGS) entry which is preliminary data.</text>
</comment>
<dbReference type="RefSeq" id="WP_036823891.1">
    <property type="nucleotide sequence ID" value="NZ_AVBF01000084.1"/>
</dbReference>
<dbReference type="Proteomes" id="UP000030147">
    <property type="component" value="Unassembled WGS sequence"/>
</dbReference>
<keyword evidence="3" id="KW-1185">Reference proteome</keyword>
<feature type="region of interest" description="Disordered" evidence="1">
    <location>
        <begin position="23"/>
        <end position="78"/>
    </location>
</feature>
<evidence type="ECO:0000313" key="3">
    <source>
        <dbReference type="Proteomes" id="UP000030147"/>
    </source>
</evidence>
<evidence type="ECO:0000256" key="1">
    <source>
        <dbReference type="SAM" id="MobiDB-lite"/>
    </source>
</evidence>
<feature type="compositionally biased region" description="Basic and acidic residues" evidence="1">
    <location>
        <begin position="32"/>
        <end position="46"/>
    </location>
</feature>
<protein>
    <submittedName>
        <fullName evidence="2">Uncharacterized protein</fullName>
    </submittedName>
</protein>
<dbReference type="EMBL" id="AVBF01000084">
    <property type="protein sequence ID" value="KGP71102.1"/>
    <property type="molecule type" value="Genomic_DNA"/>
</dbReference>
<dbReference type="AlphaFoldDB" id="A0A0A2T5M2"/>
<sequence>MKKILSLVLVTSVAFGSSGFNDDSKVNSSHKLSSEQSRETVKRDSFENGLLPLPDGRIDMYEHQPLPDGSIEPLPLNQ</sequence>
<evidence type="ECO:0000313" key="2">
    <source>
        <dbReference type="EMBL" id="KGP71102.1"/>
    </source>
</evidence>
<reference evidence="2 3" key="1">
    <citation type="journal article" date="2015" name="Stand. Genomic Sci.">
        <title>High quality draft genome sequence of the moderately halophilic bacterium Pontibacillus yanchengensis Y32(T) and comparison among Pontibacillus genomes.</title>
        <authorList>
            <person name="Huang J."/>
            <person name="Qiao Z.X."/>
            <person name="Tang J.W."/>
            <person name="Wang G."/>
        </authorList>
    </citation>
    <scope>NUCLEOTIDE SEQUENCE [LARGE SCALE GENOMIC DNA]</scope>
    <source>
        <strain evidence="2 3">Y32</strain>
    </source>
</reference>
<accession>A0A0A2T5M2</accession>